<proteinExistence type="predicted"/>
<sequence>MTSPRFLLLLSIALHSPLSTLHSPPSIFLLPTTFNSHLFPTHTLSPYIYINIYIYIHHNVTPIKIQFLISVLFSHSLSHSPLPSLFLFFPIYFLFPSPL</sequence>
<dbReference type="AlphaFoldDB" id="A0A7G2HK41"/>
<accession>A0A7G2HK41</accession>
<feature type="chain" id="PRO_5028862140" description="Secreted protein" evidence="1">
    <location>
        <begin position="23"/>
        <end position="99"/>
    </location>
</feature>
<evidence type="ECO:0000313" key="3">
    <source>
        <dbReference type="Proteomes" id="UP000242991"/>
    </source>
</evidence>
<dbReference type="Proteomes" id="UP000242991">
    <property type="component" value="Chromosome 6"/>
</dbReference>
<gene>
    <name evidence="2" type="ORF">1MB.467</name>
</gene>
<dbReference type="EMBL" id="BX538352">
    <property type="protein sequence ID" value="CAD98392.1"/>
    <property type="molecule type" value="Genomic_DNA"/>
</dbReference>
<reference evidence="2 3" key="1">
    <citation type="journal article" date="2003" name="Genome Res.">
        <title>Integrated mapping, chromosomal sequencing and sequence analysis of Cryptosporidium parvum.</title>
        <authorList>
            <person name="Bankier A.T."/>
            <person name="Spriggs H.F."/>
            <person name="Fartmann B."/>
            <person name="Konfortov B.A."/>
            <person name="Madera M."/>
            <person name="Vogel C."/>
            <person name="Teichmann S.A."/>
            <person name="Ivens A."/>
            <person name="Dear P.H."/>
        </authorList>
    </citation>
    <scope>NUCLEOTIDE SEQUENCE [LARGE SCALE GENOMIC DNA]</scope>
    <source>
        <strain evidence="2 3">Iowa</strain>
    </source>
</reference>
<feature type="signal peptide" evidence="1">
    <location>
        <begin position="1"/>
        <end position="22"/>
    </location>
</feature>
<evidence type="ECO:0008006" key="4">
    <source>
        <dbReference type="Google" id="ProtNLM"/>
    </source>
</evidence>
<protein>
    <recommendedName>
        <fullName evidence="4">Secreted protein</fullName>
    </recommendedName>
</protein>
<organism evidence="2 3">
    <name type="scientific">Cryptosporidium parvum</name>
    <dbReference type="NCBI Taxonomy" id="5807"/>
    <lineage>
        <taxon>Eukaryota</taxon>
        <taxon>Sar</taxon>
        <taxon>Alveolata</taxon>
        <taxon>Apicomplexa</taxon>
        <taxon>Conoidasida</taxon>
        <taxon>Coccidia</taxon>
        <taxon>Eucoccidiorida</taxon>
        <taxon>Eimeriorina</taxon>
        <taxon>Cryptosporidiidae</taxon>
        <taxon>Cryptosporidium</taxon>
    </lineage>
</organism>
<evidence type="ECO:0000256" key="1">
    <source>
        <dbReference type="SAM" id="SignalP"/>
    </source>
</evidence>
<evidence type="ECO:0000313" key="2">
    <source>
        <dbReference type="EMBL" id="CAD98392.1"/>
    </source>
</evidence>
<keyword evidence="1" id="KW-0732">Signal</keyword>
<name>A0A7G2HK41_CRYPV</name>